<evidence type="ECO:0000313" key="5">
    <source>
        <dbReference type="Proteomes" id="UP001500897"/>
    </source>
</evidence>
<feature type="region of interest" description="Disordered" evidence="1">
    <location>
        <begin position="65"/>
        <end position="98"/>
    </location>
</feature>
<evidence type="ECO:0000256" key="2">
    <source>
        <dbReference type="SAM" id="SignalP"/>
    </source>
</evidence>
<dbReference type="Pfam" id="PF14040">
    <property type="entry name" value="DNase_NucA_NucB"/>
    <property type="match status" value="1"/>
</dbReference>
<reference evidence="5" key="1">
    <citation type="journal article" date="2019" name="Int. J. Syst. Evol. Microbiol.">
        <title>The Global Catalogue of Microorganisms (GCM) 10K type strain sequencing project: providing services to taxonomists for standard genome sequencing and annotation.</title>
        <authorList>
            <consortium name="The Broad Institute Genomics Platform"/>
            <consortium name="The Broad Institute Genome Sequencing Center for Infectious Disease"/>
            <person name="Wu L."/>
            <person name="Ma J."/>
        </authorList>
    </citation>
    <scope>NUCLEOTIDE SEQUENCE [LARGE SCALE GENOMIC DNA]</scope>
    <source>
        <strain evidence="5">JCM 14559</strain>
    </source>
</reference>
<feature type="domain" description="Deoxyribonuclease NucA/NucB" evidence="3">
    <location>
        <begin position="359"/>
        <end position="438"/>
    </location>
</feature>
<dbReference type="InterPro" id="IPR029476">
    <property type="entry name" value="DNase_NucA_NucB"/>
</dbReference>
<organism evidence="4 5">
    <name type="scientific">Kitasatospora saccharophila</name>
    <dbReference type="NCBI Taxonomy" id="407973"/>
    <lineage>
        <taxon>Bacteria</taxon>
        <taxon>Bacillati</taxon>
        <taxon>Actinomycetota</taxon>
        <taxon>Actinomycetes</taxon>
        <taxon>Kitasatosporales</taxon>
        <taxon>Streptomycetaceae</taxon>
        <taxon>Kitasatospora</taxon>
    </lineage>
</organism>
<gene>
    <name evidence="4" type="ORF">GCM10009759_74280</name>
</gene>
<protein>
    <recommendedName>
        <fullName evidence="3">Deoxyribonuclease NucA/NucB domain-containing protein</fullName>
    </recommendedName>
</protein>
<feature type="compositionally biased region" description="Low complexity" evidence="1">
    <location>
        <begin position="81"/>
        <end position="92"/>
    </location>
</feature>
<feature type="chain" id="PRO_5046648851" description="Deoxyribonuclease NucA/NucB domain-containing protein" evidence="2">
    <location>
        <begin position="23"/>
        <end position="442"/>
    </location>
</feature>
<keyword evidence="2" id="KW-0732">Signal</keyword>
<comment type="caution">
    <text evidence="4">The sequence shown here is derived from an EMBL/GenBank/DDBJ whole genome shotgun (WGS) entry which is preliminary data.</text>
</comment>
<dbReference type="EMBL" id="BAAANS010000092">
    <property type="protein sequence ID" value="GAA2123297.1"/>
    <property type="molecule type" value="Genomic_DNA"/>
</dbReference>
<evidence type="ECO:0000313" key="4">
    <source>
        <dbReference type="EMBL" id="GAA2123297.1"/>
    </source>
</evidence>
<evidence type="ECO:0000256" key="1">
    <source>
        <dbReference type="SAM" id="MobiDB-lite"/>
    </source>
</evidence>
<sequence>MNIQWRHLALVSVLTATTALTAAAPVSAETRGNISIVSYSSSDPSITVEVGESISRVRERFSEAGSVEIGGTASPAADVKPSPSGGESGAPPQRVPNVAASSPAAITGVVDFNACRANPDAGAREGKIVSRYDFCRYQTIYSIAVSSSGQTLGTISFLQTEVTTGFNGAREVLSSVEITDIRYSGVYTAASQIQTYRLAGTGANDSECAVSGGSNPYTATAAQLQGNGFLGMNITSPPTVGDGDDKIKVCNIQWFYKIFFPAGTYPAPWLSGGFSTVRFDSASYLPSKQGVVFSELTPTMTMSMSDMRVKGVAQHINQAFTDPGSTLPVKPDNSLKVIPGNAQQGSTLSRLYPGANPVADQAYRDNRSVVNSACASLPHGPDEECDEFPFAATWEGAGVGKGNFSVKYIDKTENSNGGFALANFYASQRILHNDKFSVLITP</sequence>
<name>A0ABP5JZB5_9ACTN</name>
<accession>A0ABP5JZB5</accession>
<proteinExistence type="predicted"/>
<keyword evidence="5" id="KW-1185">Reference proteome</keyword>
<evidence type="ECO:0000259" key="3">
    <source>
        <dbReference type="Pfam" id="PF14040"/>
    </source>
</evidence>
<feature type="signal peptide" evidence="2">
    <location>
        <begin position="1"/>
        <end position="22"/>
    </location>
</feature>
<dbReference type="Proteomes" id="UP001500897">
    <property type="component" value="Unassembled WGS sequence"/>
</dbReference>